<dbReference type="GO" id="GO:0019843">
    <property type="term" value="F:rRNA binding"/>
    <property type="evidence" value="ECO:0007669"/>
    <property type="project" value="UniProtKB-KW"/>
</dbReference>
<gene>
    <name evidence="10 14" type="primary">rsgA</name>
    <name evidence="14" type="ORF">FHG71_02520</name>
</gene>
<feature type="binding site" evidence="10">
    <location>
        <begin position="186"/>
        <end position="194"/>
    </location>
    <ligand>
        <name>GTP</name>
        <dbReference type="ChEBI" id="CHEBI:37565"/>
    </ligand>
</feature>
<keyword evidence="8 10" id="KW-0694">RNA-binding</keyword>
<dbReference type="InterPro" id="IPR027417">
    <property type="entry name" value="P-loop_NTPase"/>
</dbReference>
<dbReference type="EMBL" id="VDFV01000002">
    <property type="protein sequence ID" value="TNC74093.1"/>
    <property type="molecule type" value="Genomic_DNA"/>
</dbReference>
<dbReference type="AlphaFoldDB" id="A0A5C4NHJ8"/>
<dbReference type="NCBIfam" id="TIGR00157">
    <property type="entry name" value="ribosome small subunit-dependent GTPase A"/>
    <property type="match status" value="1"/>
</dbReference>
<comment type="function">
    <text evidence="10">One of several proteins that assist in the late maturation steps of the functional core of the 30S ribosomal subunit. Helps release RbfA from mature subunits. May play a role in the assembly of ribosomal proteins into the subunit. Circularly permuted GTPase that catalyzes slow GTP hydrolysis, GTPase activity is stimulated by the 30S ribosomal subunit.</text>
</comment>
<organism evidence="14 15">
    <name type="scientific">Rubellimicrobium roseum</name>
    <dbReference type="NCBI Taxonomy" id="687525"/>
    <lineage>
        <taxon>Bacteria</taxon>
        <taxon>Pseudomonadati</taxon>
        <taxon>Pseudomonadota</taxon>
        <taxon>Alphaproteobacteria</taxon>
        <taxon>Rhodobacterales</taxon>
        <taxon>Roseobacteraceae</taxon>
        <taxon>Rubellimicrobium</taxon>
    </lineage>
</organism>
<dbReference type="SUPFAM" id="SSF52540">
    <property type="entry name" value="P-loop containing nucleoside triphosphate hydrolases"/>
    <property type="match status" value="1"/>
</dbReference>
<evidence type="ECO:0000256" key="11">
    <source>
        <dbReference type="SAM" id="MobiDB-lite"/>
    </source>
</evidence>
<evidence type="ECO:0000256" key="5">
    <source>
        <dbReference type="ARBA" id="ARBA00022741"/>
    </source>
</evidence>
<dbReference type="Gene3D" id="3.40.50.300">
    <property type="entry name" value="P-loop containing nucleotide triphosphate hydrolases"/>
    <property type="match status" value="1"/>
</dbReference>
<feature type="region of interest" description="Disordered" evidence="11">
    <location>
        <begin position="308"/>
        <end position="343"/>
    </location>
</feature>
<dbReference type="GO" id="GO:0005737">
    <property type="term" value="C:cytoplasm"/>
    <property type="evidence" value="ECO:0007669"/>
    <property type="project" value="UniProtKB-SubCell"/>
</dbReference>
<comment type="similarity">
    <text evidence="10">Belongs to the TRAFAC class YlqF/YawG GTPase family. RsgA subfamily.</text>
</comment>
<accession>A0A5C4NHJ8</accession>
<feature type="domain" description="EngC GTPase" evidence="12">
    <location>
        <begin position="95"/>
        <end position="241"/>
    </location>
</feature>
<sequence>MIETDLSSLGWTSHFARQIDAAESLSPARVAEVQRSHLTVLPGSLRLQAPEGTGRFAVGDWLLHDGERAFRRLDPLTEIARKGAGEGAEKQLIVANVDTLGIVTSCNADFSPARLERYLAVAMTAGSPPLVILTKADQAEDPEGYLREARRLSPLVTAITLNATDPEEVARLHPWCGSGRTLALVGSSGVGKTTIQNALTGVEAATQAIREDDARGRHTTTARSLRLTLAGGCLIDTPGMRELGMLEAAEGISAVFADIEELGAGCRFRDCAHEAEPGCAVQAAIAAGELDANRLERYRKLEREDRLHTESLHEKHARSRAWAKATLNGSARSRWKRRGPEED</sequence>
<feature type="binding site" evidence="10">
    <location>
        <position position="273"/>
    </location>
    <ligand>
        <name>Zn(2+)</name>
        <dbReference type="ChEBI" id="CHEBI:29105"/>
    </ligand>
</feature>
<keyword evidence="6 10" id="KW-0378">Hydrolase</keyword>
<dbReference type="Gene3D" id="1.10.40.50">
    <property type="entry name" value="Probable gtpase engc, domain 3"/>
    <property type="match status" value="1"/>
</dbReference>
<dbReference type="HAMAP" id="MF_01820">
    <property type="entry name" value="GTPase_RsgA"/>
    <property type="match status" value="1"/>
</dbReference>
<evidence type="ECO:0000256" key="1">
    <source>
        <dbReference type="ARBA" id="ARBA00022490"/>
    </source>
</evidence>
<feature type="binding site" evidence="10">
    <location>
        <begin position="134"/>
        <end position="137"/>
    </location>
    <ligand>
        <name>GTP</name>
        <dbReference type="ChEBI" id="CHEBI:37565"/>
    </ligand>
</feature>
<feature type="binding site" evidence="10">
    <location>
        <position position="271"/>
    </location>
    <ligand>
        <name>Zn(2+)</name>
        <dbReference type="ChEBI" id="CHEBI:29105"/>
    </ligand>
</feature>
<evidence type="ECO:0000313" key="15">
    <source>
        <dbReference type="Proteomes" id="UP000305709"/>
    </source>
</evidence>
<dbReference type="OrthoDB" id="9809485at2"/>
<proteinExistence type="inferred from homology"/>
<feature type="domain" description="CP-type G" evidence="13">
    <location>
        <begin position="86"/>
        <end position="243"/>
    </location>
</feature>
<dbReference type="RefSeq" id="WP_139080056.1">
    <property type="nucleotide sequence ID" value="NZ_VDFV01000002.1"/>
</dbReference>
<evidence type="ECO:0000259" key="13">
    <source>
        <dbReference type="PROSITE" id="PS51721"/>
    </source>
</evidence>
<evidence type="ECO:0000256" key="4">
    <source>
        <dbReference type="ARBA" id="ARBA00022730"/>
    </source>
</evidence>
<dbReference type="PANTHER" id="PTHR32120">
    <property type="entry name" value="SMALL RIBOSOMAL SUBUNIT BIOGENESIS GTPASE RSGA"/>
    <property type="match status" value="1"/>
</dbReference>
<dbReference type="GO" id="GO:0046872">
    <property type="term" value="F:metal ion binding"/>
    <property type="evidence" value="ECO:0007669"/>
    <property type="project" value="UniProtKB-KW"/>
</dbReference>
<keyword evidence="5 10" id="KW-0547">Nucleotide-binding</keyword>
<dbReference type="Pfam" id="PF03193">
    <property type="entry name" value="RsgA_GTPase"/>
    <property type="match status" value="1"/>
</dbReference>
<dbReference type="PROSITE" id="PS50936">
    <property type="entry name" value="ENGC_GTPASE"/>
    <property type="match status" value="1"/>
</dbReference>
<keyword evidence="15" id="KW-1185">Reference proteome</keyword>
<dbReference type="PROSITE" id="PS51721">
    <property type="entry name" value="G_CP"/>
    <property type="match status" value="1"/>
</dbReference>
<dbReference type="PANTHER" id="PTHR32120:SF10">
    <property type="entry name" value="SMALL RIBOSOMAL SUBUNIT BIOGENESIS GTPASE RSGA"/>
    <property type="match status" value="1"/>
</dbReference>
<protein>
    <recommendedName>
        <fullName evidence="10">Small ribosomal subunit biogenesis GTPase RsgA</fullName>
        <ecNumber evidence="10">3.6.1.-</ecNumber>
    </recommendedName>
</protein>
<comment type="cofactor">
    <cofactor evidence="10">
        <name>Zn(2+)</name>
        <dbReference type="ChEBI" id="CHEBI:29105"/>
    </cofactor>
    <text evidence="10">Binds 1 zinc ion per subunit.</text>
</comment>
<dbReference type="GO" id="GO:0042274">
    <property type="term" value="P:ribosomal small subunit biogenesis"/>
    <property type="evidence" value="ECO:0007669"/>
    <property type="project" value="UniProtKB-UniRule"/>
</dbReference>
<evidence type="ECO:0000256" key="8">
    <source>
        <dbReference type="ARBA" id="ARBA00022884"/>
    </source>
</evidence>
<dbReference type="InterPro" id="IPR010914">
    <property type="entry name" value="RsgA_GTPase_dom"/>
</dbReference>
<evidence type="ECO:0000259" key="12">
    <source>
        <dbReference type="PROSITE" id="PS50936"/>
    </source>
</evidence>
<evidence type="ECO:0000256" key="9">
    <source>
        <dbReference type="ARBA" id="ARBA00023134"/>
    </source>
</evidence>
<keyword evidence="1 10" id="KW-0963">Cytoplasm</keyword>
<name>A0A5C4NHJ8_9RHOB</name>
<feature type="binding site" evidence="10">
    <location>
        <position position="279"/>
    </location>
    <ligand>
        <name>Zn(2+)</name>
        <dbReference type="ChEBI" id="CHEBI:29105"/>
    </ligand>
</feature>
<keyword evidence="7 10" id="KW-0862">Zinc</keyword>
<dbReference type="Proteomes" id="UP000305709">
    <property type="component" value="Unassembled WGS sequence"/>
</dbReference>
<feature type="binding site" evidence="10">
    <location>
        <position position="266"/>
    </location>
    <ligand>
        <name>Zn(2+)</name>
        <dbReference type="ChEBI" id="CHEBI:29105"/>
    </ligand>
</feature>
<evidence type="ECO:0000256" key="6">
    <source>
        <dbReference type="ARBA" id="ARBA00022801"/>
    </source>
</evidence>
<keyword evidence="9 10" id="KW-0342">GTP-binding</keyword>
<keyword evidence="2 10" id="KW-0690">Ribosome biogenesis</keyword>
<dbReference type="GO" id="GO:0003924">
    <property type="term" value="F:GTPase activity"/>
    <property type="evidence" value="ECO:0007669"/>
    <property type="project" value="UniProtKB-UniRule"/>
</dbReference>
<dbReference type="CDD" id="cd01854">
    <property type="entry name" value="YjeQ_EngC"/>
    <property type="match status" value="1"/>
</dbReference>
<reference evidence="14 15" key="1">
    <citation type="submission" date="2019-06" db="EMBL/GenBank/DDBJ databases">
        <authorList>
            <person name="Jiang L."/>
        </authorList>
    </citation>
    <scope>NUCLEOTIDE SEQUENCE [LARGE SCALE GENOMIC DNA]</scope>
    <source>
        <strain evidence="14 15">YIM 48858</strain>
    </source>
</reference>
<evidence type="ECO:0000256" key="7">
    <source>
        <dbReference type="ARBA" id="ARBA00022833"/>
    </source>
</evidence>
<comment type="subcellular location">
    <subcellularLocation>
        <location evidence="10">Cytoplasm</location>
    </subcellularLocation>
</comment>
<evidence type="ECO:0000313" key="14">
    <source>
        <dbReference type="EMBL" id="TNC74093.1"/>
    </source>
</evidence>
<dbReference type="GO" id="GO:0005525">
    <property type="term" value="F:GTP binding"/>
    <property type="evidence" value="ECO:0007669"/>
    <property type="project" value="UniProtKB-UniRule"/>
</dbReference>
<evidence type="ECO:0000256" key="10">
    <source>
        <dbReference type="HAMAP-Rule" id="MF_01820"/>
    </source>
</evidence>
<evidence type="ECO:0000256" key="2">
    <source>
        <dbReference type="ARBA" id="ARBA00022517"/>
    </source>
</evidence>
<dbReference type="InterPro" id="IPR030378">
    <property type="entry name" value="G_CP_dom"/>
</dbReference>
<comment type="subunit">
    <text evidence="10">Monomer. Associates with 30S ribosomal subunit, binds 16S rRNA.</text>
</comment>
<comment type="caution">
    <text evidence="14">The sequence shown here is derived from an EMBL/GenBank/DDBJ whole genome shotgun (WGS) entry which is preliminary data.</text>
</comment>
<evidence type="ECO:0000256" key="3">
    <source>
        <dbReference type="ARBA" id="ARBA00022723"/>
    </source>
</evidence>
<keyword evidence="3 10" id="KW-0479">Metal-binding</keyword>
<dbReference type="InterPro" id="IPR004881">
    <property type="entry name" value="Ribosome_biogen_GTPase_RsgA"/>
</dbReference>
<dbReference type="EC" id="3.6.1.-" evidence="10"/>
<keyword evidence="4 10" id="KW-0699">rRNA-binding</keyword>